<dbReference type="PANTHER" id="PTHR46621:SF1">
    <property type="entry name" value="SNRNA-ACTIVATING PROTEIN COMPLEX SUBUNIT 4"/>
    <property type="match status" value="1"/>
</dbReference>
<dbReference type="GO" id="GO:0006355">
    <property type="term" value="P:regulation of DNA-templated transcription"/>
    <property type="evidence" value="ECO:0000318"/>
    <property type="project" value="GO_Central"/>
</dbReference>
<dbReference type="GeneID" id="5013444"/>
<feature type="domain" description="HTH myb-type" evidence="8">
    <location>
        <begin position="116"/>
        <end position="167"/>
    </location>
</feature>
<evidence type="ECO:0000259" key="7">
    <source>
        <dbReference type="PROSITE" id="PS51293"/>
    </source>
</evidence>
<dbReference type="eggNOG" id="KOG0048">
    <property type="taxonomic scope" value="Eukaryota"/>
</dbReference>
<evidence type="ECO:0000256" key="3">
    <source>
        <dbReference type="ARBA" id="ARBA00023163"/>
    </source>
</evidence>
<organism evidence="9 10">
    <name type="scientific">Paramecium tetraurelia</name>
    <dbReference type="NCBI Taxonomy" id="5888"/>
    <lineage>
        <taxon>Eukaryota</taxon>
        <taxon>Sar</taxon>
        <taxon>Alveolata</taxon>
        <taxon>Ciliophora</taxon>
        <taxon>Intramacronucleata</taxon>
        <taxon>Oligohymenophorea</taxon>
        <taxon>Peniculida</taxon>
        <taxon>Parameciidae</taxon>
        <taxon>Paramecium</taxon>
    </lineage>
</organism>
<dbReference type="Pfam" id="PF13921">
    <property type="entry name" value="Myb_DNA-bind_6"/>
    <property type="match status" value="1"/>
</dbReference>
<dbReference type="InterPro" id="IPR017884">
    <property type="entry name" value="SANT_dom"/>
</dbReference>
<evidence type="ECO:0000313" key="9">
    <source>
        <dbReference type="EMBL" id="CAK60262.1"/>
    </source>
</evidence>
<evidence type="ECO:0000313" key="10">
    <source>
        <dbReference type="Proteomes" id="UP000000600"/>
    </source>
</evidence>
<evidence type="ECO:0000256" key="5">
    <source>
        <dbReference type="SAM" id="MobiDB-lite"/>
    </source>
</evidence>
<feature type="domain" description="Myb-like" evidence="6">
    <location>
        <begin position="164"/>
        <end position="222"/>
    </location>
</feature>
<sequence length="351" mass="41594">MNGSEGAQSLMHSQSTVDQPSDKLGEGVYQKESKSKRNVIDQTEMILQNQKTKLKRNKICINKKVRKTWTAQEDQQLQRSIQQYGSNWVQIAASMVNRNPSQCTQRWKRIKPQALRKRKPFSVEEDQLILQLVTKYRQNWGKIAQMFPERTNKQIRERYINKLNPLNKQEPFTEEEDQIILKAYQEIGSKWTKIQDLLVGRPVSIFADYQENMIKNRFYSYLRQRFLNIKNPYYSIPSKTENLSINQNLKVEKDEKQLKEPQVQPIKKEHNNQRNTDIQEMSTQLPLLQSDPYSQIPQPLFLGNFSYPQYYLYQPGAIVYTQCLQVPYTGFQNKIYLVQQDTNQLMHWSNT</sequence>
<dbReference type="RefSeq" id="XP_001427660.1">
    <property type="nucleotide sequence ID" value="XM_001427623.1"/>
</dbReference>
<keyword evidence="2" id="KW-0238">DNA-binding</keyword>
<dbReference type="PROSITE" id="PS50090">
    <property type="entry name" value="MYB_LIKE"/>
    <property type="match status" value="3"/>
</dbReference>
<accession>A0BNZ5</accession>
<proteinExistence type="predicted"/>
<dbReference type="OMA" id="QNWGKIA"/>
<evidence type="ECO:0000259" key="8">
    <source>
        <dbReference type="PROSITE" id="PS51294"/>
    </source>
</evidence>
<dbReference type="EMBL" id="CT868007">
    <property type="protein sequence ID" value="CAK60262.1"/>
    <property type="molecule type" value="Genomic_DNA"/>
</dbReference>
<dbReference type="InterPro" id="IPR051575">
    <property type="entry name" value="Myb-like_DNA-bd"/>
</dbReference>
<evidence type="ECO:0000256" key="1">
    <source>
        <dbReference type="ARBA" id="ARBA00023015"/>
    </source>
</evidence>
<dbReference type="KEGG" id="ptm:GSPATT00030901001"/>
<feature type="compositionally biased region" description="Polar residues" evidence="5">
    <location>
        <begin position="1"/>
        <end position="19"/>
    </location>
</feature>
<name>A0BNZ5_PARTE</name>
<feature type="domain" description="HTH myb-type" evidence="8">
    <location>
        <begin position="61"/>
        <end position="115"/>
    </location>
</feature>
<dbReference type="GO" id="GO:0000981">
    <property type="term" value="F:DNA-binding transcription factor activity, RNA polymerase II-specific"/>
    <property type="evidence" value="ECO:0000318"/>
    <property type="project" value="GO_Central"/>
</dbReference>
<dbReference type="HOGENOM" id="CLU_067956_0_0_1"/>
<keyword evidence="4" id="KW-0539">Nucleus</keyword>
<dbReference type="PROSITE" id="PS51293">
    <property type="entry name" value="SANT"/>
    <property type="match status" value="1"/>
</dbReference>
<dbReference type="InParanoid" id="A0BNZ5"/>
<dbReference type="STRING" id="5888.A0BNZ5"/>
<feature type="domain" description="SANT" evidence="7">
    <location>
        <begin position="64"/>
        <end position="111"/>
    </location>
</feature>
<dbReference type="OrthoDB" id="2143914at2759"/>
<dbReference type="GO" id="GO:0000978">
    <property type="term" value="F:RNA polymerase II cis-regulatory region sequence-specific DNA binding"/>
    <property type="evidence" value="ECO:0000318"/>
    <property type="project" value="GO_Central"/>
</dbReference>
<dbReference type="InterPro" id="IPR017930">
    <property type="entry name" value="Myb_dom"/>
</dbReference>
<dbReference type="Gene3D" id="1.10.10.60">
    <property type="entry name" value="Homeodomain-like"/>
    <property type="match status" value="3"/>
</dbReference>
<reference evidence="9 10" key="1">
    <citation type="journal article" date="2006" name="Nature">
        <title>Global trends of whole-genome duplications revealed by the ciliate Paramecium tetraurelia.</title>
        <authorList>
            <consortium name="Genoscope"/>
            <person name="Aury J.-M."/>
            <person name="Jaillon O."/>
            <person name="Duret L."/>
            <person name="Noel B."/>
            <person name="Jubin C."/>
            <person name="Porcel B.M."/>
            <person name="Segurens B."/>
            <person name="Daubin V."/>
            <person name="Anthouard V."/>
            <person name="Aiach N."/>
            <person name="Arnaiz O."/>
            <person name="Billaut A."/>
            <person name="Beisson J."/>
            <person name="Blanc I."/>
            <person name="Bouhouche K."/>
            <person name="Camara F."/>
            <person name="Duharcourt S."/>
            <person name="Guigo R."/>
            <person name="Gogendeau D."/>
            <person name="Katinka M."/>
            <person name="Keller A.-M."/>
            <person name="Kissmehl R."/>
            <person name="Klotz C."/>
            <person name="Koll F."/>
            <person name="Le Moue A."/>
            <person name="Lepere C."/>
            <person name="Malinsky S."/>
            <person name="Nowacki M."/>
            <person name="Nowak J.K."/>
            <person name="Plattner H."/>
            <person name="Poulain J."/>
            <person name="Ruiz F."/>
            <person name="Serrano V."/>
            <person name="Zagulski M."/>
            <person name="Dessen P."/>
            <person name="Betermier M."/>
            <person name="Weissenbach J."/>
            <person name="Scarpelli C."/>
            <person name="Schachter V."/>
            <person name="Sperling L."/>
            <person name="Meyer E."/>
            <person name="Cohen J."/>
            <person name="Wincker P."/>
        </authorList>
    </citation>
    <scope>NUCLEOTIDE SEQUENCE [LARGE SCALE GENOMIC DNA]</scope>
    <source>
        <strain evidence="9 10">Stock d4-2</strain>
    </source>
</reference>
<dbReference type="SUPFAM" id="SSF46689">
    <property type="entry name" value="Homeodomain-like"/>
    <property type="match status" value="2"/>
</dbReference>
<dbReference type="AlphaFoldDB" id="A0BNZ5"/>
<feature type="domain" description="Myb-like" evidence="6">
    <location>
        <begin position="66"/>
        <end position="111"/>
    </location>
</feature>
<feature type="compositionally biased region" description="Basic and acidic residues" evidence="5">
    <location>
        <begin position="20"/>
        <end position="36"/>
    </location>
</feature>
<dbReference type="InterPro" id="IPR009057">
    <property type="entry name" value="Homeodomain-like_sf"/>
</dbReference>
<feature type="domain" description="HTH myb-type" evidence="8">
    <location>
        <begin position="168"/>
        <end position="226"/>
    </location>
</feature>
<evidence type="ECO:0000256" key="2">
    <source>
        <dbReference type="ARBA" id="ARBA00023125"/>
    </source>
</evidence>
<evidence type="ECO:0000256" key="4">
    <source>
        <dbReference type="ARBA" id="ARBA00023242"/>
    </source>
</evidence>
<keyword evidence="10" id="KW-1185">Reference proteome</keyword>
<dbReference type="GO" id="GO:0005634">
    <property type="term" value="C:nucleus"/>
    <property type="evidence" value="ECO:0000318"/>
    <property type="project" value="GO_Central"/>
</dbReference>
<dbReference type="PANTHER" id="PTHR46621">
    <property type="entry name" value="SNRNA-ACTIVATING PROTEIN COMPLEX SUBUNIT 4"/>
    <property type="match status" value="1"/>
</dbReference>
<feature type="domain" description="Myb-like" evidence="6">
    <location>
        <begin position="113"/>
        <end position="163"/>
    </location>
</feature>
<dbReference type="Proteomes" id="UP000000600">
    <property type="component" value="Unassembled WGS sequence"/>
</dbReference>
<dbReference type="CDD" id="cd00167">
    <property type="entry name" value="SANT"/>
    <property type="match status" value="3"/>
</dbReference>
<dbReference type="SMART" id="SM00717">
    <property type="entry name" value="SANT"/>
    <property type="match status" value="3"/>
</dbReference>
<keyword evidence="3" id="KW-0804">Transcription</keyword>
<evidence type="ECO:0000259" key="6">
    <source>
        <dbReference type="PROSITE" id="PS50090"/>
    </source>
</evidence>
<feature type="region of interest" description="Disordered" evidence="5">
    <location>
        <begin position="254"/>
        <end position="275"/>
    </location>
</feature>
<gene>
    <name evidence="9" type="ORF">GSPATT00030901001</name>
</gene>
<dbReference type="InterPro" id="IPR001005">
    <property type="entry name" value="SANT/Myb"/>
</dbReference>
<feature type="region of interest" description="Disordered" evidence="5">
    <location>
        <begin position="1"/>
        <end position="36"/>
    </location>
</feature>
<protein>
    <submittedName>
        <fullName evidence="9">Uncharacterized protein</fullName>
    </submittedName>
</protein>
<dbReference type="Pfam" id="PF00249">
    <property type="entry name" value="Myb_DNA-binding"/>
    <property type="match status" value="1"/>
</dbReference>
<dbReference type="PROSITE" id="PS51294">
    <property type="entry name" value="HTH_MYB"/>
    <property type="match status" value="3"/>
</dbReference>
<keyword evidence="1" id="KW-0805">Transcription regulation</keyword>